<dbReference type="Proteomes" id="UP001230649">
    <property type="component" value="Unassembled WGS sequence"/>
</dbReference>
<reference evidence="1" key="1">
    <citation type="submission" date="2023-04" db="EMBL/GenBank/DDBJ databases">
        <title>Draft Genome sequencing of Naganishia species isolated from polar environments using Oxford Nanopore Technology.</title>
        <authorList>
            <person name="Leo P."/>
            <person name="Venkateswaran K."/>
        </authorList>
    </citation>
    <scope>NUCLEOTIDE SEQUENCE</scope>
    <source>
        <strain evidence="1">MNA-CCFEE 5262</strain>
    </source>
</reference>
<accession>A0ACC2WL70</accession>
<dbReference type="EMBL" id="JASBWS010000017">
    <property type="protein sequence ID" value="KAJ9111822.1"/>
    <property type="molecule type" value="Genomic_DNA"/>
</dbReference>
<name>A0ACC2WL70_9TREE</name>
<evidence type="ECO:0000313" key="1">
    <source>
        <dbReference type="EMBL" id="KAJ9111822.1"/>
    </source>
</evidence>
<evidence type="ECO:0000313" key="2">
    <source>
        <dbReference type="Proteomes" id="UP001230649"/>
    </source>
</evidence>
<sequence length="322" mass="36214">MFIRNALCTNRHAQRQLFSRAIATSVDTLSTWITRLTTARPKQSIDLIDLERAQQLYRVLPTRTGRGEVLPEWGTPLGKGHSLVYFWPKNENEQLGEDGSSTDYNPPHPYTRRMWAGGSFHWPKSYSATPETEGILVGSSMVEETSVAKIEEKKGMVFVHQLKEYKGMNGGAAVVKEIWSALIGDGVVETLQPAEPPYDISFTYTPSLPLLFRFSALTFNAHRIHYDAIWAREREGHSSSPYGGPVVHGPLSALVGVELVERWIRESSEGRGKVMREFEYRATSPMYVDREIEVVGRVEGGKMKLWVVQDKKVGMVATATLE</sequence>
<keyword evidence="2" id="KW-1185">Reference proteome</keyword>
<proteinExistence type="predicted"/>
<organism evidence="1 2">
    <name type="scientific">Naganishia adeliensis</name>
    <dbReference type="NCBI Taxonomy" id="92952"/>
    <lineage>
        <taxon>Eukaryota</taxon>
        <taxon>Fungi</taxon>
        <taxon>Dikarya</taxon>
        <taxon>Basidiomycota</taxon>
        <taxon>Agaricomycotina</taxon>
        <taxon>Tremellomycetes</taxon>
        <taxon>Filobasidiales</taxon>
        <taxon>Filobasidiaceae</taxon>
        <taxon>Naganishia</taxon>
    </lineage>
</organism>
<gene>
    <name evidence="1" type="ORF">QFC20_002409</name>
</gene>
<comment type="caution">
    <text evidence="1">The sequence shown here is derived from an EMBL/GenBank/DDBJ whole genome shotgun (WGS) entry which is preliminary data.</text>
</comment>
<protein>
    <submittedName>
        <fullName evidence="1">Uncharacterized protein</fullName>
    </submittedName>
</protein>